<dbReference type="PANTHER" id="PTHR37950">
    <property type="entry name" value="4-HYDROXYPHENYLACETATE CATABOLISM PROTEIN"/>
    <property type="match status" value="1"/>
</dbReference>
<dbReference type="Proteomes" id="UP001422759">
    <property type="component" value="Unassembled WGS sequence"/>
</dbReference>
<accession>A0ABN2ZGI5</accession>
<dbReference type="Pfam" id="PF02962">
    <property type="entry name" value="CHMI"/>
    <property type="match status" value="1"/>
</dbReference>
<comment type="caution">
    <text evidence="1">The sequence shown here is derived from an EMBL/GenBank/DDBJ whole genome shotgun (WGS) entry which is preliminary data.</text>
</comment>
<reference evidence="1 2" key="1">
    <citation type="journal article" date="2019" name="Int. J. Syst. Evol. Microbiol.">
        <title>The Global Catalogue of Microorganisms (GCM) 10K type strain sequencing project: providing services to taxonomists for standard genome sequencing and annotation.</title>
        <authorList>
            <consortium name="The Broad Institute Genomics Platform"/>
            <consortium name="The Broad Institute Genome Sequencing Center for Infectious Disease"/>
            <person name="Wu L."/>
            <person name="Ma J."/>
        </authorList>
    </citation>
    <scope>NUCLEOTIDE SEQUENCE [LARGE SCALE GENOMIC DNA]</scope>
    <source>
        <strain evidence="1 2">JCM 14560</strain>
    </source>
</reference>
<dbReference type="EMBL" id="BAAANT010000012">
    <property type="protein sequence ID" value="GAA2141879.1"/>
    <property type="molecule type" value="Genomic_DNA"/>
</dbReference>
<name>A0ABN2ZGI5_9ACTN</name>
<dbReference type="RefSeq" id="WP_344464305.1">
    <property type="nucleotide sequence ID" value="NZ_BAAANT010000012.1"/>
</dbReference>
<dbReference type="InterPro" id="IPR004220">
    <property type="entry name" value="5-COMe_2-OHmuconate_Isoase"/>
</dbReference>
<evidence type="ECO:0000313" key="1">
    <source>
        <dbReference type="EMBL" id="GAA2141879.1"/>
    </source>
</evidence>
<sequence length="120" mass="13236">MPQITVDRSPTLRLDRRPFAAELHPLVASVIGSPAADCKTRFRRIEEAFIGDGTPERAMVLLEIRLLAGRSAEVKTELAERVLALLEKHAVPEPGDELHLAVEVVDVDRASYRKSVSAAR</sequence>
<keyword evidence="2" id="KW-1185">Reference proteome</keyword>
<dbReference type="Gene3D" id="3.30.429.10">
    <property type="entry name" value="Macrophage Migration Inhibitory Factor"/>
    <property type="match status" value="1"/>
</dbReference>
<dbReference type="SUPFAM" id="SSF55331">
    <property type="entry name" value="Tautomerase/MIF"/>
    <property type="match status" value="1"/>
</dbReference>
<gene>
    <name evidence="1" type="ORF">GCM10009760_26490</name>
</gene>
<organism evidence="1 2">
    <name type="scientific">Kitasatospora kazusensis</name>
    <dbReference type="NCBI Taxonomy" id="407974"/>
    <lineage>
        <taxon>Bacteria</taxon>
        <taxon>Bacillati</taxon>
        <taxon>Actinomycetota</taxon>
        <taxon>Actinomycetes</taxon>
        <taxon>Kitasatosporales</taxon>
        <taxon>Streptomycetaceae</taxon>
        <taxon>Kitasatospora</taxon>
    </lineage>
</organism>
<dbReference type="PANTHER" id="PTHR37950:SF1">
    <property type="entry name" value="4-HYDROXYPHENYLACETATE CATABOLISM PROTEIN"/>
    <property type="match status" value="1"/>
</dbReference>
<proteinExistence type="predicted"/>
<dbReference type="InterPro" id="IPR014347">
    <property type="entry name" value="Tautomerase/MIF_sf"/>
</dbReference>
<protein>
    <submittedName>
        <fullName evidence="1">5-carboxymethyl-2-hydroxymuconate Delta-isomerase</fullName>
    </submittedName>
</protein>
<evidence type="ECO:0000313" key="2">
    <source>
        <dbReference type="Proteomes" id="UP001422759"/>
    </source>
</evidence>